<evidence type="ECO:0000313" key="3">
    <source>
        <dbReference type="Proteomes" id="UP000242715"/>
    </source>
</evidence>
<dbReference type="EMBL" id="DF973546">
    <property type="protein sequence ID" value="GAU34096.1"/>
    <property type="molecule type" value="Genomic_DNA"/>
</dbReference>
<evidence type="ECO:0000256" key="1">
    <source>
        <dbReference type="SAM" id="MobiDB-lite"/>
    </source>
</evidence>
<keyword evidence="3" id="KW-1185">Reference proteome</keyword>
<organism evidence="2 3">
    <name type="scientific">Trifolium subterraneum</name>
    <name type="common">Subterranean clover</name>
    <dbReference type="NCBI Taxonomy" id="3900"/>
    <lineage>
        <taxon>Eukaryota</taxon>
        <taxon>Viridiplantae</taxon>
        <taxon>Streptophyta</taxon>
        <taxon>Embryophyta</taxon>
        <taxon>Tracheophyta</taxon>
        <taxon>Spermatophyta</taxon>
        <taxon>Magnoliopsida</taxon>
        <taxon>eudicotyledons</taxon>
        <taxon>Gunneridae</taxon>
        <taxon>Pentapetalae</taxon>
        <taxon>rosids</taxon>
        <taxon>fabids</taxon>
        <taxon>Fabales</taxon>
        <taxon>Fabaceae</taxon>
        <taxon>Papilionoideae</taxon>
        <taxon>50 kb inversion clade</taxon>
        <taxon>NPAAA clade</taxon>
        <taxon>Hologalegina</taxon>
        <taxon>IRL clade</taxon>
        <taxon>Trifolieae</taxon>
        <taxon>Trifolium</taxon>
    </lineage>
</organism>
<dbReference type="Proteomes" id="UP000242715">
    <property type="component" value="Unassembled WGS sequence"/>
</dbReference>
<name>A0A2Z6MP10_TRISU</name>
<evidence type="ECO:0000313" key="2">
    <source>
        <dbReference type="EMBL" id="GAU34096.1"/>
    </source>
</evidence>
<feature type="region of interest" description="Disordered" evidence="1">
    <location>
        <begin position="67"/>
        <end position="111"/>
    </location>
</feature>
<gene>
    <name evidence="2" type="ORF">TSUD_255920</name>
</gene>
<dbReference type="OrthoDB" id="10622784at2759"/>
<accession>A0A2Z6MP10</accession>
<dbReference type="AlphaFoldDB" id="A0A2Z6MP10"/>
<reference evidence="3" key="1">
    <citation type="journal article" date="2017" name="Front. Plant Sci.">
        <title>Climate Clever Clovers: New Paradigm to Reduce the Environmental Footprint of Ruminants by Breeding Low Methanogenic Forages Utilizing Haplotype Variation.</title>
        <authorList>
            <person name="Kaur P."/>
            <person name="Appels R."/>
            <person name="Bayer P.E."/>
            <person name="Keeble-Gagnere G."/>
            <person name="Wang J."/>
            <person name="Hirakawa H."/>
            <person name="Shirasawa K."/>
            <person name="Vercoe P."/>
            <person name="Stefanova K."/>
            <person name="Durmic Z."/>
            <person name="Nichols P."/>
            <person name="Revell C."/>
            <person name="Isobe S.N."/>
            <person name="Edwards D."/>
            <person name="Erskine W."/>
        </authorList>
    </citation>
    <scope>NUCLEOTIDE SEQUENCE [LARGE SCALE GENOMIC DNA]</scope>
    <source>
        <strain evidence="3">cv. Daliak</strain>
    </source>
</reference>
<sequence>MTKVFDDDVEFIFAVTYLAYGFSSLVKEGSDYQKGIYNAGLVQAMAEGDQKLVNIFTQKIQHLEEAAHNKSAKFERKKTKGRMNEKDKEKDVKLQTADVTAPEHSISKKRK</sequence>
<feature type="compositionally biased region" description="Basic and acidic residues" evidence="1">
    <location>
        <begin position="82"/>
        <end position="93"/>
    </location>
</feature>
<proteinExistence type="predicted"/>
<protein>
    <submittedName>
        <fullName evidence="2">Uncharacterized protein</fullName>
    </submittedName>
</protein>